<evidence type="ECO:0000313" key="4">
    <source>
        <dbReference type="Proteomes" id="UP000239430"/>
    </source>
</evidence>
<dbReference type="Pfam" id="PF01177">
    <property type="entry name" value="Asp_Glu_race"/>
    <property type="match status" value="1"/>
</dbReference>
<proteinExistence type="inferred from homology"/>
<dbReference type="NCBIfam" id="TIGR00035">
    <property type="entry name" value="asp_race"/>
    <property type="match status" value="1"/>
</dbReference>
<evidence type="ECO:0000256" key="1">
    <source>
        <dbReference type="ARBA" id="ARBA00007847"/>
    </source>
</evidence>
<dbReference type="EC" id="5.1.1.-" evidence="3"/>
<dbReference type="PANTHER" id="PTHR21198">
    <property type="entry name" value="GLUTAMATE RACEMASE"/>
    <property type="match status" value="1"/>
</dbReference>
<protein>
    <submittedName>
        <fullName evidence="3">Amino-acid racemase</fullName>
        <ecNumber evidence="3">5.1.1.-</ecNumber>
    </submittedName>
</protein>
<dbReference type="InterPro" id="IPR004380">
    <property type="entry name" value="Asp_race"/>
</dbReference>
<dbReference type="InterPro" id="IPR018187">
    <property type="entry name" value="Asp/Glu_racemase_AS_1"/>
</dbReference>
<evidence type="ECO:0000256" key="2">
    <source>
        <dbReference type="ARBA" id="ARBA00023235"/>
    </source>
</evidence>
<dbReference type="PROSITE" id="PS00923">
    <property type="entry name" value="ASP_GLU_RACEMASE_1"/>
    <property type="match status" value="1"/>
</dbReference>
<dbReference type="AlphaFoldDB" id="A0A9X7J1T2"/>
<comment type="caution">
    <text evidence="3">The sequence shown here is derived from an EMBL/GenBank/DDBJ whole genome shotgun (WGS) entry which is preliminary data.</text>
</comment>
<name>A0A9X7J1T2_9FIRM</name>
<organism evidence="3 4">
    <name type="scientific">Neomoorella stamsii</name>
    <dbReference type="NCBI Taxonomy" id="1266720"/>
    <lineage>
        <taxon>Bacteria</taxon>
        <taxon>Bacillati</taxon>
        <taxon>Bacillota</taxon>
        <taxon>Clostridia</taxon>
        <taxon>Neomoorellales</taxon>
        <taxon>Neomoorellaceae</taxon>
        <taxon>Neomoorella</taxon>
    </lineage>
</organism>
<sequence length="232" mass="25384">MAGKILGIIGGMGPEATVDFMDKIIKTTPAGDDCDHIRMLVDNNPQIPSRVQAILGSGESPAPVLVQMARNLEKWGADFLAIPCNTAHLYYSDIKNAVKIPVLNMVKSARKRILSELPDIKKIGLLASTAVVVTRLYHDVFKEDNIELITPDEKQQQMVMAIIFAVKANQWTNKQLQDLQKLINELIARGAEAILFACTELSVIAKGIQDFGVPAFDAAQILAEEVVHIVKG</sequence>
<dbReference type="SUPFAM" id="SSF53681">
    <property type="entry name" value="Aspartate/glutamate racemase"/>
    <property type="match status" value="2"/>
</dbReference>
<accession>A0A9X7J1T2</accession>
<dbReference type="PANTHER" id="PTHR21198:SF7">
    <property type="entry name" value="ASPARTATE-GLUTAMATE RACEMASE FAMILY"/>
    <property type="match status" value="1"/>
</dbReference>
<keyword evidence="4" id="KW-1185">Reference proteome</keyword>
<dbReference type="Gene3D" id="3.40.50.1860">
    <property type="match status" value="2"/>
</dbReference>
<dbReference type="Proteomes" id="UP000239430">
    <property type="component" value="Unassembled WGS sequence"/>
</dbReference>
<gene>
    <name evidence="3" type="primary">racX</name>
    <name evidence="3" type="ORF">MOST_22120</name>
</gene>
<comment type="similarity">
    <text evidence="1">Belongs to the aspartate/glutamate racemases family.</text>
</comment>
<dbReference type="RefSeq" id="WP_054935408.1">
    <property type="nucleotide sequence ID" value="NZ_PVXL01000049.1"/>
</dbReference>
<dbReference type="GO" id="GO:0047661">
    <property type="term" value="F:amino-acid racemase activity"/>
    <property type="evidence" value="ECO:0007669"/>
    <property type="project" value="InterPro"/>
</dbReference>
<reference evidence="3 4" key="1">
    <citation type="submission" date="2018-03" db="EMBL/GenBank/DDBJ databases">
        <title>Genome sequence of Moorella stamsii DSM 26217.</title>
        <authorList>
            <person name="Poehlein A."/>
            <person name="Daniel R."/>
        </authorList>
    </citation>
    <scope>NUCLEOTIDE SEQUENCE [LARGE SCALE GENOMIC DNA]</scope>
    <source>
        <strain evidence="4">DSM 26217</strain>
    </source>
</reference>
<dbReference type="EMBL" id="PVXL01000049">
    <property type="protein sequence ID" value="PRR71886.1"/>
    <property type="molecule type" value="Genomic_DNA"/>
</dbReference>
<keyword evidence="2 3" id="KW-0413">Isomerase</keyword>
<dbReference type="InterPro" id="IPR015942">
    <property type="entry name" value="Asp/Glu/hydantoin_racemase"/>
</dbReference>
<dbReference type="InterPro" id="IPR001920">
    <property type="entry name" value="Asp/Glu_race"/>
</dbReference>
<evidence type="ECO:0000313" key="3">
    <source>
        <dbReference type="EMBL" id="PRR71886.1"/>
    </source>
</evidence>